<evidence type="ECO:0000259" key="1">
    <source>
        <dbReference type="SMART" id="SM01043"/>
    </source>
</evidence>
<dbReference type="SMART" id="SM01043">
    <property type="entry name" value="BTAD"/>
    <property type="match status" value="1"/>
</dbReference>
<name>A0ABQ6CCN5_9HYPH</name>
<dbReference type="SUPFAM" id="SSF46894">
    <property type="entry name" value="C-terminal effector domain of the bipartite response regulators"/>
    <property type="match status" value="1"/>
</dbReference>
<dbReference type="Proteomes" id="UP001156882">
    <property type="component" value="Unassembled WGS sequence"/>
</dbReference>
<accession>A0ABQ6CCN5</accession>
<sequence length="567" mass="61844">MDVDVQLLGRFRVTVDGRTTTETDWRRSRSVTLVKLLALAPRHRLHREQVMEALWPDLAPEAAAANLRKAVHFARQTLQASEVIGLNGEALSLAPDAKLTIDLERYEAAATAALKNKDAAACAALAPQYGGELLPDDRYAEWTQEPRERLQALHVQVLKGAGLWQEVLKVDPIDQEAARALMQAALEAGNRGEAIRLFQALRERLRIDMGLGPDRATVALYEKAVTPGDTAPKSIDEHVRGLMAWGIIHLHSGDFREAERKAQEARSLALAGELGREIGEASALVGLVAHMQGQWQTLFRSEFVKWVRQPLPAAGNVFDGHLCLAEFCLCNARGHADMANLSRELLTIAEDVGSVHGRALATLILGKAALFSGRLDEAEELLTRADELHAQAGALVGRALALHRLAEVALARGQRWKAGRLLQKGLNIAEQTWLTPHLLIRYTALAVEAATDIDQVAEAIRHGDRLIAEESTCQPCSMGFRVASAIALAEAGEIDQAGRRIDEAERIAGMWQGGPWVAAVWEARGVLRRAQGNNGLASALLHEAAARFGDLARIRDQERCLARAQGL</sequence>
<dbReference type="EMBL" id="BSPC01000007">
    <property type="protein sequence ID" value="GLS18016.1"/>
    <property type="molecule type" value="Genomic_DNA"/>
</dbReference>
<protein>
    <recommendedName>
        <fullName evidence="1">Bacterial transcriptional activator domain-containing protein</fullName>
    </recommendedName>
</protein>
<dbReference type="RefSeq" id="WP_284310844.1">
    <property type="nucleotide sequence ID" value="NZ_BSPC01000007.1"/>
</dbReference>
<gene>
    <name evidence="2" type="ORF">GCM10007874_10320</name>
</gene>
<dbReference type="InterPro" id="IPR005158">
    <property type="entry name" value="BTAD"/>
</dbReference>
<dbReference type="Gene3D" id="1.25.40.10">
    <property type="entry name" value="Tetratricopeptide repeat domain"/>
    <property type="match status" value="2"/>
</dbReference>
<dbReference type="InterPro" id="IPR051677">
    <property type="entry name" value="AfsR-DnrI-RedD_regulator"/>
</dbReference>
<keyword evidence="3" id="KW-1185">Reference proteome</keyword>
<comment type="caution">
    <text evidence="2">The sequence shown here is derived from an EMBL/GenBank/DDBJ whole genome shotgun (WGS) entry which is preliminary data.</text>
</comment>
<organism evidence="2 3">
    <name type="scientific">Labrys miyagiensis</name>
    <dbReference type="NCBI Taxonomy" id="346912"/>
    <lineage>
        <taxon>Bacteria</taxon>
        <taxon>Pseudomonadati</taxon>
        <taxon>Pseudomonadota</taxon>
        <taxon>Alphaproteobacteria</taxon>
        <taxon>Hyphomicrobiales</taxon>
        <taxon>Xanthobacteraceae</taxon>
        <taxon>Labrys</taxon>
    </lineage>
</organism>
<dbReference type="Pfam" id="PF03704">
    <property type="entry name" value="BTAD"/>
    <property type="match status" value="1"/>
</dbReference>
<proteinExistence type="predicted"/>
<dbReference type="PANTHER" id="PTHR35807">
    <property type="entry name" value="TRANSCRIPTIONAL REGULATOR REDD-RELATED"/>
    <property type="match status" value="1"/>
</dbReference>
<evidence type="ECO:0000313" key="3">
    <source>
        <dbReference type="Proteomes" id="UP001156882"/>
    </source>
</evidence>
<dbReference type="InterPro" id="IPR011990">
    <property type="entry name" value="TPR-like_helical_dom_sf"/>
</dbReference>
<dbReference type="InterPro" id="IPR036388">
    <property type="entry name" value="WH-like_DNA-bd_sf"/>
</dbReference>
<feature type="domain" description="Bacterial transcriptional activator" evidence="1">
    <location>
        <begin position="101"/>
        <end position="225"/>
    </location>
</feature>
<dbReference type="Gene3D" id="1.10.10.10">
    <property type="entry name" value="Winged helix-like DNA-binding domain superfamily/Winged helix DNA-binding domain"/>
    <property type="match status" value="1"/>
</dbReference>
<dbReference type="InterPro" id="IPR016032">
    <property type="entry name" value="Sig_transdc_resp-reg_C-effctor"/>
</dbReference>
<reference evidence="3" key="1">
    <citation type="journal article" date="2019" name="Int. J. Syst. Evol. Microbiol.">
        <title>The Global Catalogue of Microorganisms (GCM) 10K type strain sequencing project: providing services to taxonomists for standard genome sequencing and annotation.</title>
        <authorList>
            <consortium name="The Broad Institute Genomics Platform"/>
            <consortium name="The Broad Institute Genome Sequencing Center for Infectious Disease"/>
            <person name="Wu L."/>
            <person name="Ma J."/>
        </authorList>
    </citation>
    <scope>NUCLEOTIDE SEQUENCE [LARGE SCALE GENOMIC DNA]</scope>
    <source>
        <strain evidence="3">NBRC 101365</strain>
    </source>
</reference>
<dbReference type="SUPFAM" id="SSF48452">
    <property type="entry name" value="TPR-like"/>
    <property type="match status" value="2"/>
</dbReference>
<evidence type="ECO:0000313" key="2">
    <source>
        <dbReference type="EMBL" id="GLS18016.1"/>
    </source>
</evidence>